<feature type="region of interest" description="Disordered" evidence="1">
    <location>
        <begin position="1"/>
        <end position="30"/>
    </location>
</feature>
<evidence type="ECO:0000256" key="1">
    <source>
        <dbReference type="SAM" id="MobiDB-lite"/>
    </source>
</evidence>
<evidence type="ECO:0000313" key="3">
    <source>
        <dbReference type="EMBL" id="KAG6377926.1"/>
    </source>
</evidence>
<dbReference type="OrthoDB" id="2752889at2759"/>
<evidence type="ECO:0000313" key="4">
    <source>
        <dbReference type="Proteomes" id="UP000683000"/>
    </source>
</evidence>
<keyword evidence="2" id="KW-0812">Transmembrane</keyword>
<proteinExistence type="predicted"/>
<organism evidence="3 4">
    <name type="scientific">Boletus reticuloceps</name>
    <dbReference type="NCBI Taxonomy" id="495285"/>
    <lineage>
        <taxon>Eukaryota</taxon>
        <taxon>Fungi</taxon>
        <taxon>Dikarya</taxon>
        <taxon>Basidiomycota</taxon>
        <taxon>Agaricomycotina</taxon>
        <taxon>Agaricomycetes</taxon>
        <taxon>Agaricomycetidae</taxon>
        <taxon>Boletales</taxon>
        <taxon>Boletineae</taxon>
        <taxon>Boletaceae</taxon>
        <taxon>Boletoideae</taxon>
        <taxon>Boletus</taxon>
    </lineage>
</organism>
<protein>
    <submittedName>
        <fullName evidence="3">Uncharacterized protein</fullName>
    </submittedName>
</protein>
<reference evidence="3" key="1">
    <citation type="submission" date="2021-03" db="EMBL/GenBank/DDBJ databases">
        <title>Evolutionary innovations through gain and loss of genes in the ectomycorrhizal Boletales.</title>
        <authorList>
            <person name="Wu G."/>
            <person name="Miyauchi S."/>
            <person name="Morin E."/>
            <person name="Yang Z.-L."/>
            <person name="Xu J."/>
            <person name="Martin F.M."/>
        </authorList>
    </citation>
    <scope>NUCLEOTIDE SEQUENCE</scope>
    <source>
        <strain evidence="3">BR01</strain>
    </source>
</reference>
<dbReference type="Proteomes" id="UP000683000">
    <property type="component" value="Unassembled WGS sequence"/>
</dbReference>
<dbReference type="AlphaFoldDB" id="A0A8I3AAF5"/>
<feature type="compositionally biased region" description="Low complexity" evidence="1">
    <location>
        <begin position="11"/>
        <end position="22"/>
    </location>
</feature>
<feature type="transmembrane region" description="Helical" evidence="2">
    <location>
        <begin position="206"/>
        <end position="232"/>
    </location>
</feature>
<sequence length="349" mass="38510">MSSSSDTDVDSAGYASSSGTTTPEDETQTFHLGPTLQNVLSDKPKCAPRAKLTIATKHRNFSSAVKKVKKVAHALTVFKKKRPDDMCPVFISSPLRERFGKRMSVKPQPDESFYSLPNRRFSLSDVSTPLHQHRSQAITRRFGTVSGSTSSFVKGARRKQRSGLRIPSFSDTRQSTLPSSPQATVVPRTQFGASTLRTILVHVLRILLFLPWCAAVGGALLLFPSYVALVAFRPGYLESPKGIRRFAHWAECGQQHVMIFLACLVAVLWYNPTLGLSLTSIAVSRFVFVWHAFRVDERIPLGEDDQQSLYLVIMGLASTDRSYSVSGIRGGQGIMKVDDSEQEAAKTKA</sequence>
<keyword evidence="2" id="KW-1133">Transmembrane helix</keyword>
<keyword evidence="4" id="KW-1185">Reference proteome</keyword>
<dbReference type="EMBL" id="JAGFBS010000008">
    <property type="protein sequence ID" value="KAG6377926.1"/>
    <property type="molecule type" value="Genomic_DNA"/>
</dbReference>
<comment type="caution">
    <text evidence="3">The sequence shown here is derived from an EMBL/GenBank/DDBJ whole genome shotgun (WGS) entry which is preliminary data.</text>
</comment>
<feature type="transmembrane region" description="Helical" evidence="2">
    <location>
        <begin position="253"/>
        <end position="270"/>
    </location>
</feature>
<keyword evidence="2" id="KW-0472">Membrane</keyword>
<gene>
    <name evidence="3" type="ORF">JVT61DRAFT_14715</name>
</gene>
<accession>A0A8I3AAF5</accession>
<name>A0A8I3AAF5_9AGAM</name>
<evidence type="ECO:0000256" key="2">
    <source>
        <dbReference type="SAM" id="Phobius"/>
    </source>
</evidence>